<dbReference type="GO" id="GO:0012505">
    <property type="term" value="C:endomembrane system"/>
    <property type="evidence" value="ECO:0007669"/>
    <property type="project" value="UniProtKB-ARBA"/>
</dbReference>
<dbReference type="InterPro" id="IPR008628">
    <property type="entry name" value="GPP34-like"/>
</dbReference>
<evidence type="ECO:0000256" key="3">
    <source>
        <dbReference type="ARBA" id="ARBA00023121"/>
    </source>
</evidence>
<proteinExistence type="predicted"/>
<comment type="subcellular location">
    <subcellularLocation>
        <location evidence="1">Golgi apparatus membrane</location>
        <topology evidence="1">Peripheral membrane protein</topology>
        <orientation evidence="1">Cytoplasmic side</orientation>
    </subcellularLocation>
</comment>
<keyword evidence="3" id="KW-0446">Lipid-binding</keyword>
<protein>
    <submittedName>
        <fullName evidence="5">Golgi phosphoprotein 3 GPP34</fullName>
    </submittedName>
</protein>
<evidence type="ECO:0000256" key="4">
    <source>
        <dbReference type="ARBA" id="ARBA00023136"/>
    </source>
</evidence>
<keyword evidence="4" id="KW-0472">Membrane</keyword>
<dbReference type="GO" id="GO:0070273">
    <property type="term" value="F:phosphatidylinositol-4-phosphate binding"/>
    <property type="evidence" value="ECO:0007669"/>
    <property type="project" value="InterPro"/>
</dbReference>
<dbReference type="Pfam" id="PF05719">
    <property type="entry name" value="GPP34"/>
    <property type="match status" value="1"/>
</dbReference>
<accession>A0A2T0RSB3</accession>
<gene>
    <name evidence="5" type="ORF">CLV70_114116</name>
</gene>
<keyword evidence="6" id="KW-1185">Reference proteome</keyword>
<evidence type="ECO:0000256" key="1">
    <source>
        <dbReference type="ARBA" id="ARBA00004255"/>
    </source>
</evidence>
<evidence type="ECO:0000256" key="2">
    <source>
        <dbReference type="ARBA" id="ARBA00023034"/>
    </source>
</evidence>
<dbReference type="AlphaFoldDB" id="A0A2T0RSB3"/>
<dbReference type="Gene3D" id="1.10.3630.10">
    <property type="entry name" value="yeast vps74-n-term truncation variant domain like"/>
    <property type="match status" value="1"/>
</dbReference>
<comment type="caution">
    <text evidence="5">The sequence shown here is derived from an EMBL/GenBank/DDBJ whole genome shotgun (WGS) entry which is preliminary data.</text>
</comment>
<dbReference type="InterPro" id="IPR038261">
    <property type="entry name" value="GPP34-like_sf"/>
</dbReference>
<dbReference type="Proteomes" id="UP000239209">
    <property type="component" value="Unassembled WGS sequence"/>
</dbReference>
<evidence type="ECO:0000313" key="5">
    <source>
        <dbReference type="EMBL" id="PRY23983.1"/>
    </source>
</evidence>
<dbReference type="GO" id="GO:0005737">
    <property type="term" value="C:cytoplasm"/>
    <property type="evidence" value="ECO:0007669"/>
    <property type="project" value="UniProtKB-ARBA"/>
</dbReference>
<sequence>MTLPHGGLRGRGWPLLADDMFRLAHRDSTGTPLLDPHVAGLGLAAALLGELLLTGHVSVRSGLVVVSDRAAPSDVLAHTVLDQLLSEREQHPVRTWLAYLGRSAVEEVAARIERAGHLRAEVSRRIFARTVRYVPTDMNTAAWPWARLARLLRRGGPLDDFDTLLGGLVVAADLHRVVLIGEADAFFTAMRPLLTAAADPIRELITHTRAAAGDAVITKT</sequence>
<reference evidence="5 6" key="1">
    <citation type="submission" date="2018-03" db="EMBL/GenBank/DDBJ databases">
        <title>Genomic Encyclopedia of Archaeal and Bacterial Type Strains, Phase II (KMG-II): from individual species to whole genera.</title>
        <authorList>
            <person name="Goeker M."/>
        </authorList>
    </citation>
    <scope>NUCLEOTIDE SEQUENCE [LARGE SCALE GENOMIC DNA]</scope>
    <source>
        <strain evidence="5 6">DSM 45348</strain>
    </source>
</reference>
<evidence type="ECO:0000313" key="6">
    <source>
        <dbReference type="Proteomes" id="UP000239209"/>
    </source>
</evidence>
<name>A0A2T0RSB3_9ACTN</name>
<keyword evidence="2" id="KW-0333">Golgi apparatus</keyword>
<dbReference type="EMBL" id="PVZG01000014">
    <property type="protein sequence ID" value="PRY23983.1"/>
    <property type="molecule type" value="Genomic_DNA"/>
</dbReference>
<organism evidence="5 6">
    <name type="scientific">Pseudosporangium ferrugineum</name>
    <dbReference type="NCBI Taxonomy" id="439699"/>
    <lineage>
        <taxon>Bacteria</taxon>
        <taxon>Bacillati</taxon>
        <taxon>Actinomycetota</taxon>
        <taxon>Actinomycetes</taxon>
        <taxon>Micromonosporales</taxon>
        <taxon>Micromonosporaceae</taxon>
        <taxon>Pseudosporangium</taxon>
    </lineage>
</organism>